<dbReference type="InterPro" id="IPR021359">
    <property type="entry name" value="DUF2812"/>
</dbReference>
<name>A0A1E4R5W6_9BACI</name>
<evidence type="ECO:0008006" key="4">
    <source>
        <dbReference type="Google" id="ProtNLM"/>
    </source>
</evidence>
<dbReference type="Proteomes" id="UP000094784">
    <property type="component" value="Unassembled WGS sequence"/>
</dbReference>
<dbReference type="AlphaFoldDB" id="A0A1E4R5W6"/>
<keyword evidence="1" id="KW-1133">Transmembrane helix</keyword>
<evidence type="ECO:0000313" key="2">
    <source>
        <dbReference type="EMBL" id="ODV55844.1"/>
    </source>
</evidence>
<reference evidence="2 3" key="1">
    <citation type="submission" date="2016-09" db="EMBL/GenBank/DDBJ databases">
        <title>Draft genome sequence of the soil isolate, Lysinibacillus fusiformis M5, a potential hypoxanthine producer.</title>
        <authorList>
            <person name="Gallegos-Monterrosa R."/>
            <person name="Maroti G."/>
            <person name="Balint B."/>
            <person name="Kovacs A.T."/>
        </authorList>
    </citation>
    <scope>NUCLEOTIDE SEQUENCE [LARGE SCALE GENOMIC DNA]</scope>
    <source>
        <strain evidence="2 3">M5</strain>
    </source>
</reference>
<dbReference type="EMBL" id="MECQ01000001">
    <property type="protein sequence ID" value="ODV55844.1"/>
    <property type="molecule type" value="Genomic_DNA"/>
</dbReference>
<organism evidence="2 3">
    <name type="scientific">Lysinibacillus fusiformis</name>
    <dbReference type="NCBI Taxonomy" id="28031"/>
    <lineage>
        <taxon>Bacteria</taxon>
        <taxon>Bacillati</taxon>
        <taxon>Bacillota</taxon>
        <taxon>Bacilli</taxon>
        <taxon>Bacillales</taxon>
        <taxon>Bacillaceae</taxon>
        <taxon>Lysinibacillus</taxon>
    </lineage>
</organism>
<evidence type="ECO:0000256" key="1">
    <source>
        <dbReference type="SAM" id="Phobius"/>
    </source>
</evidence>
<keyword evidence="1" id="KW-0812">Transmembrane</keyword>
<dbReference type="RefSeq" id="WP_069480886.1">
    <property type="nucleotide sequence ID" value="NZ_KV766182.1"/>
</dbReference>
<evidence type="ECO:0000313" key="3">
    <source>
        <dbReference type="Proteomes" id="UP000094784"/>
    </source>
</evidence>
<sequence>MHKYRLMINPYAIENWVNNLACQGWHLKKFTWIRFTFERGEPGSYIYRHDELERFGTHYEEDYLTFLESTGIEQVDRSGNFVFFRKAAQGGPFELYTDKKTKIGSLSKKMALFFSLILLNLYFGISGLIGDFSYEMTNWIGFILHSFNLIIVILFSFPLYRLRRVRNRLKKELNIFSD</sequence>
<accession>A0A1E4R5W6</accession>
<proteinExistence type="predicted"/>
<dbReference type="OrthoDB" id="8757095at2"/>
<feature type="transmembrane region" description="Helical" evidence="1">
    <location>
        <begin position="136"/>
        <end position="160"/>
    </location>
</feature>
<gene>
    <name evidence="2" type="ORF">BG258_07965</name>
</gene>
<comment type="caution">
    <text evidence="2">The sequence shown here is derived from an EMBL/GenBank/DDBJ whole genome shotgun (WGS) entry which is preliminary data.</text>
</comment>
<protein>
    <recommendedName>
        <fullName evidence="4">DUF2812 domain-containing protein</fullName>
    </recommendedName>
</protein>
<feature type="transmembrane region" description="Helical" evidence="1">
    <location>
        <begin position="110"/>
        <end position="130"/>
    </location>
</feature>
<dbReference type="Pfam" id="PF11193">
    <property type="entry name" value="DUF2812"/>
    <property type="match status" value="1"/>
</dbReference>
<keyword evidence="1" id="KW-0472">Membrane</keyword>